<dbReference type="InterPro" id="IPR000644">
    <property type="entry name" value="CBS_dom"/>
</dbReference>
<dbReference type="HOGENOM" id="CLU_450515_0_0_1"/>
<evidence type="ECO:0000313" key="7">
    <source>
        <dbReference type="Proteomes" id="UP000000598"/>
    </source>
</evidence>
<proteinExistence type="predicted"/>
<gene>
    <name evidence="6" type="ORF">KLLA0_C14190g</name>
</gene>
<dbReference type="AlphaFoldDB" id="Q6CTA4"/>
<dbReference type="InParanoid" id="Q6CTA4"/>
<dbReference type="SMART" id="SM00116">
    <property type="entry name" value="CBS"/>
    <property type="match status" value="4"/>
</dbReference>
<feature type="compositionally biased region" description="Low complexity" evidence="3">
    <location>
        <begin position="411"/>
        <end position="426"/>
    </location>
</feature>
<feature type="domain" description="CBS" evidence="5">
    <location>
        <begin position="180"/>
        <end position="247"/>
    </location>
</feature>
<feature type="domain" description="CBS" evidence="5">
    <location>
        <begin position="258"/>
        <end position="315"/>
    </location>
</feature>
<dbReference type="KEGG" id="kla:KLLA0_C14190g"/>
<reference evidence="6 7" key="1">
    <citation type="journal article" date="2004" name="Nature">
        <title>Genome evolution in yeasts.</title>
        <authorList>
            <consortium name="Genolevures"/>
            <person name="Dujon B."/>
            <person name="Sherman D."/>
            <person name="Fischer G."/>
            <person name="Durrens P."/>
            <person name="Casaregola S."/>
            <person name="Lafontaine I."/>
            <person name="de Montigny J."/>
            <person name="Marck C."/>
            <person name="Neuveglise C."/>
            <person name="Talla E."/>
            <person name="Goffard N."/>
            <person name="Frangeul L."/>
            <person name="Aigle M."/>
            <person name="Anthouard V."/>
            <person name="Babour A."/>
            <person name="Barbe V."/>
            <person name="Barnay S."/>
            <person name="Blanchin S."/>
            <person name="Beckerich J.M."/>
            <person name="Beyne E."/>
            <person name="Bleykasten C."/>
            <person name="Boisrame A."/>
            <person name="Boyer J."/>
            <person name="Cattolico L."/>
            <person name="Confanioleri F."/>
            <person name="de Daruvar A."/>
            <person name="Despons L."/>
            <person name="Fabre E."/>
            <person name="Fairhead C."/>
            <person name="Ferry-Dumazet H."/>
            <person name="Groppi A."/>
            <person name="Hantraye F."/>
            <person name="Hennequin C."/>
            <person name="Jauniaux N."/>
            <person name="Joyet P."/>
            <person name="Kachouri R."/>
            <person name="Kerrest A."/>
            <person name="Koszul R."/>
            <person name="Lemaire M."/>
            <person name="Lesur I."/>
            <person name="Ma L."/>
            <person name="Muller H."/>
            <person name="Nicaud J.M."/>
            <person name="Nikolski M."/>
            <person name="Oztas S."/>
            <person name="Ozier-Kalogeropoulos O."/>
            <person name="Pellenz S."/>
            <person name="Potier S."/>
            <person name="Richard G.F."/>
            <person name="Straub M.L."/>
            <person name="Suleau A."/>
            <person name="Swennene D."/>
            <person name="Tekaia F."/>
            <person name="Wesolowski-Louvel M."/>
            <person name="Westhof E."/>
            <person name="Wirth B."/>
            <person name="Zeniou-Meyer M."/>
            <person name="Zivanovic I."/>
            <person name="Bolotin-Fukuhara M."/>
            <person name="Thierry A."/>
            <person name="Bouchier C."/>
            <person name="Caudron B."/>
            <person name="Scarpelli C."/>
            <person name="Gaillardin C."/>
            <person name="Weissenbach J."/>
            <person name="Wincker P."/>
            <person name="Souciet J.L."/>
        </authorList>
    </citation>
    <scope>NUCLEOTIDE SEQUENCE [LARGE SCALE GENOMIC DNA]</scope>
    <source>
        <strain evidence="7">ATCC 8585 / CBS 2359 / DSM 70799 / NBRC 1267 / NRRL Y-1140 / WM37</strain>
    </source>
</reference>
<dbReference type="STRING" id="284590.Q6CTA4"/>
<keyword evidence="4" id="KW-0472">Membrane</keyword>
<dbReference type="Gene3D" id="3.10.580.10">
    <property type="entry name" value="CBS-domain"/>
    <property type="match status" value="2"/>
</dbReference>
<dbReference type="RefSeq" id="XP_452835.1">
    <property type="nucleotide sequence ID" value="XM_452835.1"/>
</dbReference>
<evidence type="ECO:0000313" key="6">
    <source>
        <dbReference type="EMBL" id="CAH01686.1"/>
    </source>
</evidence>
<dbReference type="PROSITE" id="PS51371">
    <property type="entry name" value="CBS"/>
    <property type="match status" value="3"/>
</dbReference>
<feature type="region of interest" description="Disordered" evidence="3">
    <location>
        <begin position="411"/>
        <end position="432"/>
    </location>
</feature>
<dbReference type="InterPro" id="IPR051257">
    <property type="entry name" value="Diverse_CBS-Domain"/>
</dbReference>
<dbReference type="GeneID" id="2892354"/>
<feature type="domain" description="CBS" evidence="5">
    <location>
        <begin position="71"/>
        <end position="128"/>
    </location>
</feature>
<organism evidence="6 7">
    <name type="scientific">Kluyveromyces lactis (strain ATCC 8585 / CBS 2359 / DSM 70799 / NBRC 1267 / NRRL Y-1140 / WM37)</name>
    <name type="common">Yeast</name>
    <name type="synonym">Candida sphaerica</name>
    <dbReference type="NCBI Taxonomy" id="284590"/>
    <lineage>
        <taxon>Eukaryota</taxon>
        <taxon>Fungi</taxon>
        <taxon>Dikarya</taxon>
        <taxon>Ascomycota</taxon>
        <taxon>Saccharomycotina</taxon>
        <taxon>Saccharomycetes</taxon>
        <taxon>Saccharomycetales</taxon>
        <taxon>Saccharomycetaceae</taxon>
        <taxon>Kluyveromyces</taxon>
    </lineage>
</organism>
<evidence type="ECO:0000256" key="4">
    <source>
        <dbReference type="SAM" id="Phobius"/>
    </source>
</evidence>
<keyword evidence="7" id="KW-1185">Reference proteome</keyword>
<dbReference type="OMA" id="HSALRMM"/>
<evidence type="ECO:0000259" key="5">
    <source>
        <dbReference type="PROSITE" id="PS51371"/>
    </source>
</evidence>
<keyword evidence="1 2" id="KW-0129">CBS domain</keyword>
<evidence type="ECO:0000256" key="1">
    <source>
        <dbReference type="ARBA" id="ARBA00023122"/>
    </source>
</evidence>
<evidence type="ECO:0000256" key="3">
    <source>
        <dbReference type="SAM" id="MobiDB-lite"/>
    </source>
</evidence>
<dbReference type="Pfam" id="PF00571">
    <property type="entry name" value="CBS"/>
    <property type="match status" value="4"/>
</dbReference>
<dbReference type="InterPro" id="IPR046342">
    <property type="entry name" value="CBS_dom_sf"/>
</dbReference>
<feature type="transmembrane region" description="Helical" evidence="4">
    <location>
        <begin position="576"/>
        <end position="594"/>
    </location>
</feature>
<dbReference type="eggNOG" id="ENOG502QVK2">
    <property type="taxonomic scope" value="Eukaryota"/>
</dbReference>
<sequence>MVLELGIPTVANLPLEQPLFCTGDDSIYNVAKLMTSKRKYCVLVTSGEHLEGIITTKDLAFKEGLVARDVLSTTPVLTPSSMPVTSALLIMVEQKIRHLPIIDPNSKQIVGILDITKCFHQAMRRLEIMAQDSVKLNNAIQDVIENEATMTRHKLLQDIATLIESMETPVLESILDSDVYNTTPLFASPTTTVSKAMSMMSENKSTAILIHDSSTKSDIRNNNDCNIIGIFTSKDFVCRVLGQGNSVDPESCTLARVMTTRPNFAFQSLGIHSALRMMYEGHFLNLPVIDDTGNILGLISVLQLTHAALRCQFATTSKNVSSQSAIEEPYLKINSVDSPLGSLLVEKDVDENYRTGSASELEVPSLSINYFWKSFDASDNESASSSQLSLVDLTQTIGNFSSHKQLQQSQLHLQQQHQQYPSQSQQPIPEQFSGRRSSTLLQKKFFENGKHTKFRLKVTVVKPNKDNQVLGSMKFKTQSGVNFEKDVLNEIVAKVKETYGIESPYSIEYMDIEIKTNEKLHQIYDEFIVMQGSRHYMPLLFILHDKQSGVFHHLRQFFKTMATPFTAVFHTSSLKIYMQACIVFFAGFMVGKALK</sequence>
<name>Q6CTA4_KLULA</name>
<evidence type="ECO:0000256" key="2">
    <source>
        <dbReference type="PROSITE-ProRule" id="PRU00703"/>
    </source>
</evidence>
<keyword evidence="4" id="KW-0812">Transmembrane</keyword>
<dbReference type="SUPFAM" id="SSF54631">
    <property type="entry name" value="CBS-domain pair"/>
    <property type="match status" value="2"/>
</dbReference>
<dbReference type="CDD" id="cd17782">
    <property type="entry name" value="CBS_pair_MUG70_2"/>
    <property type="match status" value="1"/>
</dbReference>
<dbReference type="PaxDb" id="284590-Q6CTA4"/>
<accession>Q6CTA4</accession>
<dbReference type="PANTHER" id="PTHR43080">
    <property type="entry name" value="CBS DOMAIN-CONTAINING PROTEIN CBSX3, MITOCHONDRIAL"/>
    <property type="match status" value="1"/>
</dbReference>
<keyword evidence="4" id="KW-1133">Transmembrane helix</keyword>
<protein>
    <submittedName>
        <fullName evidence="6">KLLA0C14190p</fullName>
    </submittedName>
</protein>
<dbReference type="PANTHER" id="PTHR43080:SF2">
    <property type="entry name" value="CBS DOMAIN-CONTAINING PROTEIN"/>
    <property type="match status" value="1"/>
</dbReference>
<dbReference type="Proteomes" id="UP000000598">
    <property type="component" value="Chromosome C"/>
</dbReference>
<dbReference type="EMBL" id="CR382123">
    <property type="protein sequence ID" value="CAH01686.1"/>
    <property type="molecule type" value="Genomic_DNA"/>
</dbReference>